<feature type="transmembrane region" description="Helical" evidence="6">
    <location>
        <begin position="150"/>
        <end position="171"/>
    </location>
</feature>
<dbReference type="GeneID" id="5981875"/>
<proteinExistence type="predicted"/>
<keyword evidence="2 6" id="KW-0812">Transmembrane</keyword>
<dbReference type="SUPFAM" id="SSF144091">
    <property type="entry name" value="Rhomboid-like"/>
    <property type="match status" value="1"/>
</dbReference>
<gene>
    <name evidence="8" type="ORF">SNOG_14767</name>
</gene>
<keyword evidence="4 6" id="KW-0472">Membrane</keyword>
<evidence type="ECO:0000256" key="1">
    <source>
        <dbReference type="ARBA" id="ARBA00004141"/>
    </source>
</evidence>
<keyword evidence="3 6" id="KW-1133">Transmembrane helix</keyword>
<evidence type="ECO:0000313" key="8">
    <source>
        <dbReference type="EMBL" id="EAT77959.2"/>
    </source>
</evidence>
<dbReference type="HOGENOM" id="CLU_518856_0_0_1"/>
<dbReference type="KEGG" id="pno:SNOG_14767"/>
<feature type="region of interest" description="Disordered" evidence="5">
    <location>
        <begin position="42"/>
        <end position="72"/>
    </location>
</feature>
<dbReference type="EMBL" id="CH445357">
    <property type="protein sequence ID" value="EAT77959.2"/>
    <property type="molecule type" value="Genomic_DNA"/>
</dbReference>
<dbReference type="InterPro" id="IPR022764">
    <property type="entry name" value="Peptidase_S54_rhomboid_dom"/>
</dbReference>
<dbReference type="eggNOG" id="ENOG502RU9I">
    <property type="taxonomic scope" value="Eukaryota"/>
</dbReference>
<protein>
    <recommendedName>
        <fullName evidence="7">Peptidase S54 rhomboid domain-containing protein</fullName>
    </recommendedName>
</protein>
<evidence type="ECO:0000256" key="6">
    <source>
        <dbReference type="SAM" id="Phobius"/>
    </source>
</evidence>
<dbReference type="InParanoid" id="Q0U0Q2"/>
<name>Q0U0Q2_PHANO</name>
<evidence type="ECO:0000256" key="5">
    <source>
        <dbReference type="SAM" id="MobiDB-lite"/>
    </source>
</evidence>
<comment type="subcellular location">
    <subcellularLocation>
        <location evidence="1">Membrane</location>
        <topology evidence="1">Multi-pass membrane protein</topology>
    </subcellularLocation>
</comment>
<feature type="transmembrane region" description="Helical" evidence="6">
    <location>
        <begin position="265"/>
        <end position="283"/>
    </location>
</feature>
<accession>Q0U0Q2</accession>
<dbReference type="PANTHER" id="PTHR43066:SF11">
    <property type="entry name" value="PEPTIDASE S54 RHOMBOID DOMAIN-CONTAINING PROTEIN"/>
    <property type="match status" value="1"/>
</dbReference>
<feature type="transmembrane region" description="Helical" evidence="6">
    <location>
        <begin position="321"/>
        <end position="339"/>
    </location>
</feature>
<feature type="domain" description="Peptidase S54 rhomboid" evidence="7">
    <location>
        <begin position="249"/>
        <end position="401"/>
    </location>
</feature>
<evidence type="ECO:0000256" key="2">
    <source>
        <dbReference type="ARBA" id="ARBA00022692"/>
    </source>
</evidence>
<dbReference type="Gene3D" id="1.20.1540.10">
    <property type="entry name" value="Rhomboid-like"/>
    <property type="match status" value="1"/>
</dbReference>
<dbReference type="GO" id="GO:0004252">
    <property type="term" value="F:serine-type endopeptidase activity"/>
    <property type="evidence" value="ECO:0000318"/>
    <property type="project" value="GO_Central"/>
</dbReference>
<dbReference type="GO" id="GO:0016020">
    <property type="term" value="C:membrane"/>
    <property type="evidence" value="ECO:0007669"/>
    <property type="project" value="UniProtKB-SubCell"/>
</dbReference>
<dbReference type="AlphaFoldDB" id="Q0U0Q2"/>
<evidence type="ECO:0000259" key="7">
    <source>
        <dbReference type="Pfam" id="PF01694"/>
    </source>
</evidence>
<organism evidence="8 9">
    <name type="scientific">Phaeosphaeria nodorum (strain SN15 / ATCC MYA-4574 / FGSC 10173)</name>
    <name type="common">Glume blotch fungus</name>
    <name type="synonym">Parastagonospora nodorum</name>
    <dbReference type="NCBI Taxonomy" id="321614"/>
    <lineage>
        <taxon>Eukaryota</taxon>
        <taxon>Fungi</taxon>
        <taxon>Dikarya</taxon>
        <taxon>Ascomycota</taxon>
        <taxon>Pezizomycotina</taxon>
        <taxon>Dothideomycetes</taxon>
        <taxon>Pleosporomycetidae</taxon>
        <taxon>Pleosporales</taxon>
        <taxon>Pleosporineae</taxon>
        <taxon>Phaeosphaeriaceae</taxon>
        <taxon>Parastagonospora</taxon>
    </lineage>
</organism>
<evidence type="ECO:0000313" key="9">
    <source>
        <dbReference type="Proteomes" id="UP000001055"/>
    </source>
</evidence>
<dbReference type="InterPro" id="IPR035952">
    <property type="entry name" value="Rhomboid-like_sf"/>
</dbReference>
<dbReference type="Proteomes" id="UP000001055">
    <property type="component" value="Unassembled WGS sequence"/>
</dbReference>
<evidence type="ECO:0000256" key="3">
    <source>
        <dbReference type="ARBA" id="ARBA00022989"/>
    </source>
</evidence>
<feature type="transmembrane region" description="Helical" evidence="6">
    <location>
        <begin position="289"/>
        <end position="309"/>
    </location>
</feature>
<reference evidence="9" key="1">
    <citation type="journal article" date="2007" name="Plant Cell">
        <title>Dothideomycete-plant interactions illuminated by genome sequencing and EST analysis of the wheat pathogen Stagonospora nodorum.</title>
        <authorList>
            <person name="Hane J.K."/>
            <person name="Lowe R.G."/>
            <person name="Solomon P.S."/>
            <person name="Tan K.C."/>
            <person name="Schoch C.L."/>
            <person name="Spatafora J.W."/>
            <person name="Crous P.W."/>
            <person name="Kodira C."/>
            <person name="Birren B.W."/>
            <person name="Galagan J.E."/>
            <person name="Torriani S.F."/>
            <person name="McDonald B.A."/>
            <person name="Oliver R.P."/>
        </authorList>
    </citation>
    <scope>NUCLEOTIDE SEQUENCE [LARGE SCALE GENOMIC DNA]</scope>
    <source>
        <strain evidence="9">SN15 / ATCC MYA-4574 / FGSC 10173</strain>
    </source>
</reference>
<evidence type="ECO:0000256" key="4">
    <source>
        <dbReference type="ARBA" id="ARBA00023136"/>
    </source>
</evidence>
<dbReference type="Pfam" id="PF01694">
    <property type="entry name" value="Rhomboid"/>
    <property type="match status" value="1"/>
</dbReference>
<dbReference type="STRING" id="321614.Q0U0Q2"/>
<dbReference type="PANTHER" id="PTHR43066">
    <property type="entry name" value="RHOMBOID-RELATED PROTEIN"/>
    <property type="match status" value="1"/>
</dbReference>
<dbReference type="VEuPathDB" id="FungiDB:JI435_147670"/>
<dbReference type="RefSeq" id="XP_001804949.1">
    <property type="nucleotide sequence ID" value="XM_001804897.1"/>
</dbReference>
<sequence>MAFLLCPQLPITRCFMQTGGWIRADSQISNARSLQKFAHARFASRSSRPQKLPKGSKPIKPTVRRNAEPYTRKLQPDLSTSKKAASLLNHVNKLKREAPIEAKVVAPKIEHPAPVVEAQIVPKEDGTKTVEIDEEELAIQRRIVKNRRKIFWPGVWTVFAVAGTYGVFAFLDTKFGSQSTEESAPSERAQIPQTWYMTPTVVIEGVKAGWAELDKLTIGIAVLCVAMHFLRKSPLPIWERLIHITGEKRYTAFTYPLIHSNWAHLGNNFFGLCWFLPGVVHYFDNDSFHAATFLITIPLITTFLQHFVFRWTTVRGIPLNMGASGAIAAALGAFCMAYPDEKVWTPNFLVFRMDAKYCGVLYVAWQLVSEIKAPKGGGSRPDFIVHTLSLLLGAAYVYFDVKENVWKPLVAQFATTDDQLSNEVKLGVRNTRLCCAKTRIGTTGKQPSPENISQGNFNNIFHINRHCIQRYHAIKHRHYSPLLPRNMATIPPGCNTTRMQCRPFHQHSSVLFGLDSWHHPRLVHY</sequence>